<feature type="transmembrane region" description="Helical" evidence="5">
    <location>
        <begin position="133"/>
        <end position="150"/>
    </location>
</feature>
<feature type="transmembrane region" description="Helical" evidence="5">
    <location>
        <begin position="425"/>
        <end position="444"/>
    </location>
</feature>
<feature type="transmembrane region" description="Helical" evidence="5">
    <location>
        <begin position="367"/>
        <end position="387"/>
    </location>
</feature>
<name>A0A9X1YY42_9PSED</name>
<dbReference type="Proteomes" id="UP001155059">
    <property type="component" value="Unassembled WGS sequence"/>
</dbReference>
<sequence>MPMAMPIALICSLLFGVLVWLLPPLKVLVLMVGIMATVTIIRRPLRGLLLFAVIATFLPYSTVQIGLRTTVSEALILLVWGSVLAQGLFSNLTRTGKLLRTEKLLLALMAFSAFPFLIGQLTVNADGNGPVNWVRWLMNLSVLFLVPRLLDQEKAREQMVIGLLLGTLLLLLLSIPVFLKNGTATAMTPILAGLGYGGIDVLGDSLSALSTRMGSPWMHPNVTGGAMALTLPLAFCFGLTRSGWPRALGLAVAALGAVGLLLSGSRGALLSLLVVLVWMARNRIPYTGRMLMAGVALGTLLLMLYPPLQDRLGTMFSSSDASTSVRFDEYSHFPAAMAMFPFGIGFKVDPPVPGTGLWGISNLWLNFIYKLGVPGMLLFVAVIWSWWRETRLPFKPLTLTRDNAIWLGTGAGVTAALISGVFDHYFSFTQVLIALFWLLLGLNLHEAQRLKRKSAPTDLSPSGSRL</sequence>
<keyword evidence="2 5" id="KW-0812">Transmembrane</keyword>
<reference evidence="7 8" key="1">
    <citation type="journal article" date="2022" name="Int. J. Syst. Evol. Microbiol.">
        <title>Pseudomonas aegrilactucae sp. nov. and Pseudomonas morbosilactucae sp. nov., pathogens causing bacterial rot of lettuce in Japan.</title>
        <authorList>
            <person name="Sawada H."/>
            <person name="Fujikawa T."/>
            <person name="Satou M."/>
        </authorList>
    </citation>
    <scope>NUCLEOTIDE SEQUENCE [LARGE SCALE GENOMIC DNA]</scope>
    <source>
        <strain evidence="7 8">MAFF 302030</strain>
    </source>
</reference>
<dbReference type="AlphaFoldDB" id="A0A9X1YY42"/>
<dbReference type="InterPro" id="IPR051533">
    <property type="entry name" value="WaaL-like"/>
</dbReference>
<feature type="domain" description="O-antigen ligase-related" evidence="6">
    <location>
        <begin position="252"/>
        <end position="380"/>
    </location>
</feature>
<feature type="transmembrane region" description="Helical" evidence="5">
    <location>
        <begin position="159"/>
        <end position="178"/>
    </location>
</feature>
<dbReference type="RefSeq" id="WP_268266139.1">
    <property type="nucleotide sequence ID" value="NZ_JALQCW010000058.1"/>
</dbReference>
<evidence type="ECO:0000313" key="7">
    <source>
        <dbReference type="EMBL" id="MCK9800104.1"/>
    </source>
</evidence>
<evidence type="ECO:0000313" key="8">
    <source>
        <dbReference type="Proteomes" id="UP001155059"/>
    </source>
</evidence>
<comment type="subcellular location">
    <subcellularLocation>
        <location evidence="1">Membrane</location>
        <topology evidence="1">Multi-pass membrane protein</topology>
    </subcellularLocation>
</comment>
<feature type="transmembrane region" description="Helical" evidence="5">
    <location>
        <begin position="48"/>
        <end position="67"/>
    </location>
</feature>
<dbReference type="GO" id="GO:0016874">
    <property type="term" value="F:ligase activity"/>
    <property type="evidence" value="ECO:0007669"/>
    <property type="project" value="UniProtKB-KW"/>
</dbReference>
<feature type="transmembrane region" description="Helical" evidence="5">
    <location>
        <begin position="221"/>
        <end position="240"/>
    </location>
</feature>
<feature type="transmembrane region" description="Helical" evidence="5">
    <location>
        <begin position="73"/>
        <end position="92"/>
    </location>
</feature>
<dbReference type="GO" id="GO:0016020">
    <property type="term" value="C:membrane"/>
    <property type="evidence" value="ECO:0007669"/>
    <property type="project" value="UniProtKB-SubCell"/>
</dbReference>
<gene>
    <name evidence="7" type="ORF">M1B34_20990</name>
</gene>
<dbReference type="PANTHER" id="PTHR37422:SF23">
    <property type="entry name" value="TEICHURONIC ACID BIOSYNTHESIS PROTEIN TUAE"/>
    <property type="match status" value="1"/>
</dbReference>
<comment type="caution">
    <text evidence="7">The sequence shown here is derived from an EMBL/GenBank/DDBJ whole genome shotgun (WGS) entry which is preliminary data.</text>
</comment>
<protein>
    <submittedName>
        <fullName evidence="7">O-antigen ligase family protein</fullName>
    </submittedName>
</protein>
<proteinExistence type="predicted"/>
<feature type="transmembrane region" description="Helical" evidence="5">
    <location>
        <begin position="252"/>
        <end position="278"/>
    </location>
</feature>
<dbReference type="EMBL" id="JALQCW010000058">
    <property type="protein sequence ID" value="MCK9800104.1"/>
    <property type="molecule type" value="Genomic_DNA"/>
</dbReference>
<evidence type="ECO:0000256" key="1">
    <source>
        <dbReference type="ARBA" id="ARBA00004141"/>
    </source>
</evidence>
<evidence type="ECO:0000256" key="5">
    <source>
        <dbReference type="SAM" id="Phobius"/>
    </source>
</evidence>
<keyword evidence="4 5" id="KW-0472">Membrane</keyword>
<evidence type="ECO:0000256" key="2">
    <source>
        <dbReference type="ARBA" id="ARBA00022692"/>
    </source>
</evidence>
<feature type="transmembrane region" description="Helical" evidence="5">
    <location>
        <begin position="399"/>
        <end position="419"/>
    </location>
</feature>
<reference evidence="7 8" key="2">
    <citation type="journal article" date="2023" name="Plant Pathol.">
        <title>Dismantling and reorganizing Pseudomonas marginalis sensu#lato.</title>
        <authorList>
            <person name="Sawada H."/>
            <person name="Fujikawa T."/>
            <person name="Satou M."/>
        </authorList>
    </citation>
    <scope>NUCLEOTIDE SEQUENCE [LARGE SCALE GENOMIC DNA]</scope>
    <source>
        <strain evidence="7 8">MAFF 302030</strain>
    </source>
</reference>
<keyword evidence="3 5" id="KW-1133">Transmembrane helix</keyword>
<dbReference type="Pfam" id="PF04932">
    <property type="entry name" value="Wzy_C"/>
    <property type="match status" value="1"/>
</dbReference>
<feature type="transmembrane region" description="Helical" evidence="5">
    <location>
        <begin position="104"/>
        <end position="121"/>
    </location>
</feature>
<feature type="transmembrane region" description="Helical" evidence="5">
    <location>
        <begin position="190"/>
        <end position="209"/>
    </location>
</feature>
<evidence type="ECO:0000256" key="3">
    <source>
        <dbReference type="ARBA" id="ARBA00022989"/>
    </source>
</evidence>
<evidence type="ECO:0000256" key="4">
    <source>
        <dbReference type="ARBA" id="ARBA00023136"/>
    </source>
</evidence>
<feature type="transmembrane region" description="Helical" evidence="5">
    <location>
        <begin position="290"/>
        <end position="308"/>
    </location>
</feature>
<dbReference type="InterPro" id="IPR007016">
    <property type="entry name" value="O-antigen_ligase-rel_domated"/>
</dbReference>
<accession>A0A9X1YY42</accession>
<evidence type="ECO:0000259" key="6">
    <source>
        <dbReference type="Pfam" id="PF04932"/>
    </source>
</evidence>
<dbReference type="PANTHER" id="PTHR37422">
    <property type="entry name" value="TEICHURONIC ACID BIOSYNTHESIS PROTEIN TUAE"/>
    <property type="match status" value="1"/>
</dbReference>
<keyword evidence="7" id="KW-0436">Ligase</keyword>
<feature type="transmembrane region" description="Helical" evidence="5">
    <location>
        <begin position="6"/>
        <end position="36"/>
    </location>
</feature>
<organism evidence="7 8">
    <name type="scientific">Pseudomonas morbosilactucae</name>
    <dbReference type="NCBI Taxonomy" id="2938197"/>
    <lineage>
        <taxon>Bacteria</taxon>
        <taxon>Pseudomonadati</taxon>
        <taxon>Pseudomonadota</taxon>
        <taxon>Gammaproteobacteria</taxon>
        <taxon>Pseudomonadales</taxon>
        <taxon>Pseudomonadaceae</taxon>
        <taxon>Pseudomonas</taxon>
    </lineage>
</organism>